<dbReference type="Proteomes" id="UP000239772">
    <property type="component" value="Unassembled WGS sequence"/>
</dbReference>
<reference evidence="4" key="1">
    <citation type="submission" date="2018-03" db="EMBL/GenBank/DDBJ databases">
        <authorList>
            <person name="Sun L."/>
            <person name="Liu H."/>
            <person name="Chen W."/>
            <person name="Huang K."/>
            <person name="Liu W."/>
            <person name="Gao X."/>
        </authorList>
    </citation>
    <scope>NUCLEOTIDE SEQUENCE [LARGE SCALE GENOMIC DNA]</scope>
    <source>
        <strain evidence="4">SH9</strain>
    </source>
</reference>
<evidence type="ECO:0000313" key="4">
    <source>
        <dbReference type="Proteomes" id="UP000239772"/>
    </source>
</evidence>
<evidence type="ECO:0000313" key="3">
    <source>
        <dbReference type="EMBL" id="PSC02960.1"/>
    </source>
</evidence>
<evidence type="ECO:0000256" key="1">
    <source>
        <dbReference type="ARBA" id="ARBA00009981"/>
    </source>
</evidence>
<comment type="caution">
    <text evidence="3">The sequence shown here is derived from an EMBL/GenBank/DDBJ whole genome shotgun (WGS) entry which is preliminary data.</text>
</comment>
<name>A0A2T1HMR8_9HYPH</name>
<dbReference type="OrthoDB" id="9802003at2"/>
<comment type="similarity">
    <text evidence="1 2">Belongs to the phD/YefM antitoxin family.</text>
</comment>
<dbReference type="AlphaFoldDB" id="A0A2T1HMR8"/>
<keyword evidence="4" id="KW-1185">Reference proteome</keyword>
<protein>
    <recommendedName>
        <fullName evidence="2">Antitoxin</fullName>
    </recommendedName>
</protein>
<dbReference type="InterPro" id="IPR006442">
    <property type="entry name" value="Antitoxin_Phd/YefM"/>
</dbReference>
<dbReference type="Gene3D" id="3.40.1620.10">
    <property type="entry name" value="YefM-like domain"/>
    <property type="match status" value="1"/>
</dbReference>
<dbReference type="RefSeq" id="WP_106339821.1">
    <property type="nucleotide sequence ID" value="NZ_PVZS01000034.1"/>
</dbReference>
<proteinExistence type="inferred from homology"/>
<dbReference type="InterPro" id="IPR051405">
    <property type="entry name" value="phD/YefM_antitoxin"/>
</dbReference>
<comment type="function">
    <text evidence="2">Antitoxin component of a type II toxin-antitoxin (TA) system.</text>
</comment>
<dbReference type="SUPFAM" id="SSF143120">
    <property type="entry name" value="YefM-like"/>
    <property type="match status" value="1"/>
</dbReference>
<sequence>MKTTTASHLRTNLATTLDRVADDHEPVVVTREGGKPAVVLISLEDYASLEETRHLLRSPANASRLLASVRDLEAGQGVERQIEE</sequence>
<dbReference type="PANTHER" id="PTHR33713">
    <property type="entry name" value="ANTITOXIN YAFN-RELATED"/>
    <property type="match status" value="1"/>
</dbReference>
<organism evidence="3 4">
    <name type="scientific">Alsobacter soli</name>
    <dbReference type="NCBI Taxonomy" id="2109933"/>
    <lineage>
        <taxon>Bacteria</taxon>
        <taxon>Pseudomonadati</taxon>
        <taxon>Pseudomonadota</taxon>
        <taxon>Alphaproteobacteria</taxon>
        <taxon>Hyphomicrobiales</taxon>
        <taxon>Alsobacteraceae</taxon>
        <taxon>Alsobacter</taxon>
    </lineage>
</organism>
<accession>A0A2T1HMR8</accession>
<evidence type="ECO:0000256" key="2">
    <source>
        <dbReference type="RuleBase" id="RU362080"/>
    </source>
</evidence>
<dbReference type="Pfam" id="PF02604">
    <property type="entry name" value="PhdYeFM_antitox"/>
    <property type="match status" value="1"/>
</dbReference>
<dbReference type="PANTHER" id="PTHR33713:SF6">
    <property type="entry name" value="ANTITOXIN YEFM"/>
    <property type="match status" value="1"/>
</dbReference>
<dbReference type="InterPro" id="IPR036165">
    <property type="entry name" value="YefM-like_sf"/>
</dbReference>
<gene>
    <name evidence="3" type="ORF">SLNSH_21490</name>
</gene>
<dbReference type="NCBIfam" id="TIGR01552">
    <property type="entry name" value="phd_fam"/>
    <property type="match status" value="1"/>
</dbReference>
<dbReference type="EMBL" id="PVZS01000034">
    <property type="protein sequence ID" value="PSC02960.1"/>
    <property type="molecule type" value="Genomic_DNA"/>
</dbReference>
<dbReference type="Gene3D" id="6.10.250.330">
    <property type="match status" value="1"/>
</dbReference>